<keyword evidence="5 12" id="KW-0812">Transmembrane</keyword>
<dbReference type="InterPro" id="IPR048254">
    <property type="entry name" value="CDP_ALCOHOL_P_TRANSF_CS"/>
</dbReference>
<protein>
    <submittedName>
        <fullName evidence="13">CDP-diacylglycerol/glycerol-3-phosphate 3-phosphatidyltransferase</fullName>
    </submittedName>
</protein>
<gene>
    <name evidence="13" type="ORF">CHC_T00009507001</name>
</gene>
<dbReference type="KEGG" id="ccp:CHC_T00009507001"/>
<accession>R7QSI6</accession>
<dbReference type="Gene3D" id="1.20.120.1760">
    <property type="match status" value="1"/>
</dbReference>
<dbReference type="AlphaFoldDB" id="R7QSI6"/>
<keyword evidence="8 12" id="KW-0472">Membrane</keyword>
<keyword evidence="14" id="KW-1185">Reference proteome</keyword>
<dbReference type="InterPro" id="IPR043130">
    <property type="entry name" value="CDP-OH_PTrfase_TM_dom"/>
</dbReference>
<evidence type="ECO:0000256" key="9">
    <source>
        <dbReference type="ARBA" id="ARBA00023209"/>
    </source>
</evidence>
<evidence type="ECO:0000256" key="8">
    <source>
        <dbReference type="ARBA" id="ARBA00023136"/>
    </source>
</evidence>
<keyword evidence="9" id="KW-0594">Phospholipid biosynthesis</keyword>
<feature type="transmembrane region" description="Helical" evidence="12">
    <location>
        <begin position="144"/>
        <end position="170"/>
    </location>
</feature>
<feature type="transmembrane region" description="Helical" evidence="12">
    <location>
        <begin position="68"/>
        <end position="94"/>
    </location>
</feature>
<keyword evidence="4 11" id="KW-0808">Transferase</keyword>
<sequence length="185" mass="19575">MALTWARVAAIPVLCVTTLSPTLAAKPWLSALLFALASFTDFLDGYLARRWHVESALGVFLDPVADKLLVAVALTMLVARLQVPVLSLAAAVILAREIFVSALREWMAQLGLSVVVKVSIWGKIKTATQMLALTILLFSGDGGTRVALVGISLAVVSAMLALFSATEYVVAALQSYKKGEASATS</sequence>
<dbReference type="GO" id="GO:0046474">
    <property type="term" value="P:glycerophospholipid biosynthetic process"/>
    <property type="evidence" value="ECO:0007669"/>
    <property type="project" value="TreeGrafter"/>
</dbReference>
<evidence type="ECO:0000256" key="2">
    <source>
        <dbReference type="ARBA" id="ARBA00010441"/>
    </source>
</evidence>
<evidence type="ECO:0000313" key="14">
    <source>
        <dbReference type="Proteomes" id="UP000012073"/>
    </source>
</evidence>
<organism evidence="13 14">
    <name type="scientific">Chondrus crispus</name>
    <name type="common">Carrageen Irish moss</name>
    <name type="synonym">Polymorpha crispa</name>
    <dbReference type="NCBI Taxonomy" id="2769"/>
    <lineage>
        <taxon>Eukaryota</taxon>
        <taxon>Rhodophyta</taxon>
        <taxon>Florideophyceae</taxon>
        <taxon>Rhodymeniophycidae</taxon>
        <taxon>Gigartinales</taxon>
        <taxon>Gigartinaceae</taxon>
        <taxon>Chondrus</taxon>
    </lineage>
</organism>
<dbReference type="InterPro" id="IPR000462">
    <property type="entry name" value="CDP-OH_P_trans"/>
</dbReference>
<dbReference type="PIRSF" id="PIRSF000847">
    <property type="entry name" value="Phos_ph_gly_syn"/>
    <property type="match status" value="1"/>
</dbReference>
<evidence type="ECO:0000256" key="5">
    <source>
        <dbReference type="ARBA" id="ARBA00022692"/>
    </source>
</evidence>
<comment type="similarity">
    <text evidence="2 11">Belongs to the CDP-alcohol phosphatidyltransferase class-I family.</text>
</comment>
<dbReference type="NCBIfam" id="TIGR00560">
    <property type="entry name" value="pgsA"/>
    <property type="match status" value="1"/>
</dbReference>
<reference evidence="14" key="1">
    <citation type="journal article" date="2013" name="Proc. Natl. Acad. Sci. U.S.A.">
        <title>Genome structure and metabolic features in the red seaweed Chondrus crispus shed light on evolution of the Archaeplastida.</title>
        <authorList>
            <person name="Collen J."/>
            <person name="Porcel B."/>
            <person name="Carre W."/>
            <person name="Ball S.G."/>
            <person name="Chaparro C."/>
            <person name="Tonon T."/>
            <person name="Barbeyron T."/>
            <person name="Michel G."/>
            <person name="Noel B."/>
            <person name="Valentin K."/>
            <person name="Elias M."/>
            <person name="Artiguenave F."/>
            <person name="Arun A."/>
            <person name="Aury J.M."/>
            <person name="Barbosa-Neto J.F."/>
            <person name="Bothwell J.H."/>
            <person name="Bouget F.Y."/>
            <person name="Brillet L."/>
            <person name="Cabello-Hurtado F."/>
            <person name="Capella-Gutierrez S."/>
            <person name="Charrier B."/>
            <person name="Cladiere L."/>
            <person name="Cock J.M."/>
            <person name="Coelho S.M."/>
            <person name="Colleoni C."/>
            <person name="Czjzek M."/>
            <person name="Da Silva C."/>
            <person name="Delage L."/>
            <person name="Denoeud F."/>
            <person name="Deschamps P."/>
            <person name="Dittami S.M."/>
            <person name="Gabaldon T."/>
            <person name="Gachon C.M."/>
            <person name="Groisillier A."/>
            <person name="Herve C."/>
            <person name="Jabbari K."/>
            <person name="Katinka M."/>
            <person name="Kloareg B."/>
            <person name="Kowalczyk N."/>
            <person name="Labadie K."/>
            <person name="Leblanc C."/>
            <person name="Lopez P.J."/>
            <person name="McLachlan D.H."/>
            <person name="Meslet-Cladiere L."/>
            <person name="Moustafa A."/>
            <person name="Nehr Z."/>
            <person name="Nyvall Collen P."/>
            <person name="Panaud O."/>
            <person name="Partensky F."/>
            <person name="Poulain J."/>
            <person name="Rensing S.A."/>
            <person name="Rousvoal S."/>
            <person name="Samson G."/>
            <person name="Symeonidi A."/>
            <person name="Weissenbach J."/>
            <person name="Zambounis A."/>
            <person name="Wincker P."/>
            <person name="Boyen C."/>
        </authorList>
    </citation>
    <scope>NUCLEOTIDE SEQUENCE [LARGE SCALE GENOMIC DNA]</scope>
    <source>
        <strain evidence="14">cv. Stackhouse</strain>
    </source>
</reference>
<proteinExistence type="inferred from homology"/>
<dbReference type="InterPro" id="IPR050324">
    <property type="entry name" value="CDP-alcohol_PTase-I"/>
</dbReference>
<evidence type="ECO:0000256" key="1">
    <source>
        <dbReference type="ARBA" id="ARBA00004141"/>
    </source>
</evidence>
<evidence type="ECO:0000313" key="13">
    <source>
        <dbReference type="EMBL" id="CDF41084.1"/>
    </source>
</evidence>
<evidence type="ECO:0000256" key="11">
    <source>
        <dbReference type="RuleBase" id="RU003750"/>
    </source>
</evidence>
<dbReference type="GeneID" id="17319116"/>
<dbReference type="OrthoDB" id="10020554at2759"/>
<dbReference type="Pfam" id="PF01066">
    <property type="entry name" value="CDP-OH_P_transf"/>
    <property type="match status" value="1"/>
</dbReference>
<dbReference type="Gramene" id="CDF41084">
    <property type="protein sequence ID" value="CDF41084"/>
    <property type="gene ID" value="CHC_T00009507001"/>
</dbReference>
<dbReference type="RefSeq" id="XP_005711378.1">
    <property type="nucleotide sequence ID" value="XM_005711321.1"/>
</dbReference>
<evidence type="ECO:0000256" key="3">
    <source>
        <dbReference type="ARBA" id="ARBA00022516"/>
    </source>
</evidence>
<dbReference type="STRING" id="2769.R7QSI6"/>
<dbReference type="GO" id="GO:0008444">
    <property type="term" value="F:CDP-diacylglycerol-glycerol-3-phosphate 3-phosphatidyltransferase activity"/>
    <property type="evidence" value="ECO:0007669"/>
    <property type="project" value="InterPro"/>
</dbReference>
<dbReference type="PROSITE" id="PS00379">
    <property type="entry name" value="CDP_ALCOHOL_P_TRANSF"/>
    <property type="match status" value="1"/>
</dbReference>
<dbReference type="OMA" id="IWIDERI"/>
<evidence type="ECO:0000256" key="7">
    <source>
        <dbReference type="ARBA" id="ARBA00023098"/>
    </source>
</evidence>
<evidence type="ECO:0000256" key="12">
    <source>
        <dbReference type="SAM" id="Phobius"/>
    </source>
</evidence>
<dbReference type="GO" id="GO:0016020">
    <property type="term" value="C:membrane"/>
    <property type="evidence" value="ECO:0007669"/>
    <property type="project" value="UniProtKB-SubCell"/>
</dbReference>
<dbReference type="PANTHER" id="PTHR14269:SF62">
    <property type="entry name" value="CDP-DIACYLGLYCEROL--GLYCEROL-3-PHOSPHATE 3-PHOSPHATIDYLTRANSFERASE 1, CHLOROPLASTIC"/>
    <property type="match status" value="1"/>
</dbReference>
<keyword evidence="6 12" id="KW-1133">Transmembrane helix</keyword>
<name>R7QSI6_CHOCR</name>
<evidence type="ECO:0000256" key="10">
    <source>
        <dbReference type="ARBA" id="ARBA00023264"/>
    </source>
</evidence>
<evidence type="ECO:0000256" key="6">
    <source>
        <dbReference type="ARBA" id="ARBA00022989"/>
    </source>
</evidence>
<keyword evidence="3" id="KW-0444">Lipid biosynthesis</keyword>
<comment type="subcellular location">
    <subcellularLocation>
        <location evidence="1">Membrane</location>
        <topology evidence="1">Multi-pass membrane protein</topology>
    </subcellularLocation>
</comment>
<dbReference type="Proteomes" id="UP000012073">
    <property type="component" value="Unassembled WGS sequence"/>
</dbReference>
<dbReference type="PANTHER" id="PTHR14269">
    <property type="entry name" value="CDP-DIACYLGLYCEROL--GLYCEROL-3-PHOSPHATE 3-PHOSPHATIDYLTRANSFERASE-RELATED"/>
    <property type="match status" value="1"/>
</dbReference>
<keyword evidence="7" id="KW-0443">Lipid metabolism</keyword>
<evidence type="ECO:0000256" key="4">
    <source>
        <dbReference type="ARBA" id="ARBA00022679"/>
    </source>
</evidence>
<dbReference type="InterPro" id="IPR004570">
    <property type="entry name" value="Phosphatidylglycerol_P_synth"/>
</dbReference>
<keyword evidence="10" id="KW-1208">Phospholipid metabolism</keyword>
<dbReference type="EMBL" id="HG002309">
    <property type="protein sequence ID" value="CDF41084.1"/>
    <property type="molecule type" value="Genomic_DNA"/>
</dbReference>